<keyword evidence="3" id="KW-1185">Reference proteome</keyword>
<feature type="compositionally biased region" description="Polar residues" evidence="1">
    <location>
        <begin position="57"/>
        <end position="69"/>
    </location>
</feature>
<name>A0A6A5Z3J2_9PLEO</name>
<feature type="region of interest" description="Disordered" evidence="1">
    <location>
        <begin position="1"/>
        <end position="105"/>
    </location>
</feature>
<feature type="compositionally biased region" description="Acidic residues" evidence="1">
    <location>
        <begin position="77"/>
        <end position="86"/>
    </location>
</feature>
<reference evidence="2" key="1">
    <citation type="journal article" date="2020" name="Stud. Mycol.">
        <title>101 Dothideomycetes genomes: a test case for predicting lifestyles and emergence of pathogens.</title>
        <authorList>
            <person name="Haridas S."/>
            <person name="Albert R."/>
            <person name="Binder M."/>
            <person name="Bloem J."/>
            <person name="Labutti K."/>
            <person name="Salamov A."/>
            <person name="Andreopoulos B."/>
            <person name="Baker S."/>
            <person name="Barry K."/>
            <person name="Bills G."/>
            <person name="Bluhm B."/>
            <person name="Cannon C."/>
            <person name="Castanera R."/>
            <person name="Culley D."/>
            <person name="Daum C."/>
            <person name="Ezra D."/>
            <person name="Gonzalez J."/>
            <person name="Henrissat B."/>
            <person name="Kuo A."/>
            <person name="Liang C."/>
            <person name="Lipzen A."/>
            <person name="Lutzoni F."/>
            <person name="Magnuson J."/>
            <person name="Mondo S."/>
            <person name="Nolan M."/>
            <person name="Ohm R."/>
            <person name="Pangilinan J."/>
            <person name="Park H.-J."/>
            <person name="Ramirez L."/>
            <person name="Alfaro M."/>
            <person name="Sun H."/>
            <person name="Tritt A."/>
            <person name="Yoshinaga Y."/>
            <person name="Zwiers L.-H."/>
            <person name="Turgeon B."/>
            <person name="Goodwin S."/>
            <person name="Spatafora J."/>
            <person name="Crous P."/>
            <person name="Grigoriev I."/>
        </authorList>
    </citation>
    <scope>NUCLEOTIDE SEQUENCE</scope>
    <source>
        <strain evidence="2">CBS 627.86</strain>
    </source>
</reference>
<evidence type="ECO:0000313" key="3">
    <source>
        <dbReference type="Proteomes" id="UP000799770"/>
    </source>
</evidence>
<sequence>MARQPDEEGATSHSANAGSDNLNLLQRTTSFAHGLPTPESASTLPSPWPSFRPRTSAPESMNDASSTKGNNKRAADDADDTEDDRDNDDHNAIIKPPSPPHVVRRAHNRRPSALWDLNPPATALFPQTPSHQGRPFNIFKALLRHPNLFFQFALRLPPSTFLSLYSIDKEFHYRANKYSISLIYDFAKHHAPEAVWVFSWMLYPDLCISDPLLKPMDGRSHLARDIPGLRWVNMILSREKVVQEILTLLALEGHRVPAQTKGVLMKFWVVMERTSQGVREAFLADRGIWKDEDILLFQLLLVKLDMRIGCPVDGHGCGALSHLLLTQKSLIRLRNVLAGRDLDEALDDIITKTYLEDDFDNDNFPLLIDHVQDGVPPHMFGELSHENWEGTSNETMESAVDLVIMEGMKRRLNIQFWLPDFVTAGWLDHEGKNLPRPRKYFKVQTVRAGGIPPTAGELNDMEAALDCEWGCGKKRVTLPIAILSVAGGTGI</sequence>
<dbReference type="OrthoDB" id="4966at2759"/>
<protein>
    <submittedName>
        <fullName evidence="2">Uncharacterized protein</fullName>
    </submittedName>
</protein>
<organism evidence="2 3">
    <name type="scientific">Lophiotrema nucula</name>
    <dbReference type="NCBI Taxonomy" id="690887"/>
    <lineage>
        <taxon>Eukaryota</taxon>
        <taxon>Fungi</taxon>
        <taxon>Dikarya</taxon>
        <taxon>Ascomycota</taxon>
        <taxon>Pezizomycotina</taxon>
        <taxon>Dothideomycetes</taxon>
        <taxon>Pleosporomycetidae</taxon>
        <taxon>Pleosporales</taxon>
        <taxon>Lophiotremataceae</taxon>
        <taxon>Lophiotrema</taxon>
    </lineage>
</organism>
<feature type="compositionally biased region" description="Polar residues" evidence="1">
    <location>
        <begin position="11"/>
        <end position="31"/>
    </location>
</feature>
<evidence type="ECO:0000313" key="2">
    <source>
        <dbReference type="EMBL" id="KAF2113573.1"/>
    </source>
</evidence>
<accession>A0A6A5Z3J2</accession>
<dbReference type="Proteomes" id="UP000799770">
    <property type="component" value="Unassembled WGS sequence"/>
</dbReference>
<dbReference type="EMBL" id="ML977327">
    <property type="protein sequence ID" value="KAF2113573.1"/>
    <property type="molecule type" value="Genomic_DNA"/>
</dbReference>
<proteinExistence type="predicted"/>
<evidence type="ECO:0000256" key="1">
    <source>
        <dbReference type="SAM" id="MobiDB-lite"/>
    </source>
</evidence>
<gene>
    <name evidence="2" type="ORF">BDV96DRAFT_578063</name>
</gene>
<dbReference type="AlphaFoldDB" id="A0A6A5Z3J2"/>